<feature type="domain" description="N-acetyltransferase" evidence="1">
    <location>
        <begin position="5"/>
        <end position="149"/>
    </location>
</feature>
<proteinExistence type="predicted"/>
<name>A0A6L9G1W6_9MICC</name>
<dbReference type="PROSITE" id="PS51186">
    <property type="entry name" value="GNAT"/>
    <property type="match status" value="1"/>
</dbReference>
<protein>
    <submittedName>
        <fullName evidence="2">GNAT family N-acetyltransferase</fullName>
    </submittedName>
</protein>
<organism evidence="2 3">
    <name type="scientific">Glutamicibacter soli</name>
    <dbReference type="NCBI Taxonomy" id="453836"/>
    <lineage>
        <taxon>Bacteria</taxon>
        <taxon>Bacillati</taxon>
        <taxon>Actinomycetota</taxon>
        <taxon>Actinomycetes</taxon>
        <taxon>Micrococcales</taxon>
        <taxon>Micrococcaceae</taxon>
        <taxon>Glutamicibacter</taxon>
    </lineage>
</organism>
<dbReference type="RefSeq" id="WP_082123831.1">
    <property type="nucleotide sequence ID" value="NZ_WYDN01000003.1"/>
</dbReference>
<dbReference type="SUPFAM" id="SSF55729">
    <property type="entry name" value="Acyl-CoA N-acyltransferases (Nat)"/>
    <property type="match status" value="1"/>
</dbReference>
<dbReference type="InterPro" id="IPR000182">
    <property type="entry name" value="GNAT_dom"/>
</dbReference>
<dbReference type="Proteomes" id="UP000477543">
    <property type="component" value="Unassembled WGS sequence"/>
</dbReference>
<comment type="caution">
    <text evidence="2">The sequence shown here is derived from an EMBL/GenBank/DDBJ whole genome shotgun (WGS) entry which is preliminary data.</text>
</comment>
<sequence length="184" mass="20624">MDGVMQVRRHFELTTEEIGALERLFDSEYLNEFGAWDSEQPYGYSPADTHVLAFHGRELVAHVGFQRRLILVGTRDILVAGTGGVLVDKRFRGTGIGRQTMRCAQTVMRDDAGIEFGFLGCREEVVPFYESAGWVRIYATERSLSRLDQSSKIVSAGAPNLVCSVKRHASEWPEGDIDLRGTPW</sequence>
<reference evidence="2 3" key="1">
    <citation type="submission" date="2020-01" db="EMBL/GenBank/DDBJ databases">
        <title>Glutamicibacter soli M275.</title>
        <authorList>
            <person name="Meng X."/>
        </authorList>
    </citation>
    <scope>NUCLEOTIDE SEQUENCE [LARGE SCALE GENOMIC DNA]</scope>
    <source>
        <strain evidence="2 3">M275</strain>
    </source>
</reference>
<dbReference type="EMBL" id="WYDN01000003">
    <property type="protein sequence ID" value="NAZ15318.1"/>
    <property type="molecule type" value="Genomic_DNA"/>
</dbReference>
<dbReference type="AlphaFoldDB" id="A0A6L9G1W6"/>
<evidence type="ECO:0000313" key="2">
    <source>
        <dbReference type="EMBL" id="NAZ15318.1"/>
    </source>
</evidence>
<keyword evidence="2" id="KW-0808">Transferase</keyword>
<dbReference type="GO" id="GO:0005829">
    <property type="term" value="C:cytosol"/>
    <property type="evidence" value="ECO:0007669"/>
    <property type="project" value="InterPro"/>
</dbReference>
<dbReference type="InterPro" id="IPR003484">
    <property type="entry name" value="NodA"/>
</dbReference>
<evidence type="ECO:0000259" key="1">
    <source>
        <dbReference type="PROSITE" id="PS51186"/>
    </source>
</evidence>
<evidence type="ECO:0000313" key="3">
    <source>
        <dbReference type="Proteomes" id="UP000477543"/>
    </source>
</evidence>
<dbReference type="InterPro" id="IPR016181">
    <property type="entry name" value="Acyl_CoA_acyltransferase"/>
</dbReference>
<gene>
    <name evidence="2" type="ORF">GT020_04445</name>
</gene>
<dbReference type="Pfam" id="PF02474">
    <property type="entry name" value="NodA"/>
    <property type="match status" value="1"/>
</dbReference>
<accession>A0A6L9G1W6</accession>
<dbReference type="Gene3D" id="3.40.630.30">
    <property type="match status" value="1"/>
</dbReference>
<dbReference type="GO" id="GO:0016747">
    <property type="term" value="F:acyltransferase activity, transferring groups other than amino-acyl groups"/>
    <property type="evidence" value="ECO:0007669"/>
    <property type="project" value="InterPro"/>
</dbReference>